<dbReference type="EMBL" id="CP065725">
    <property type="protein sequence ID" value="QPT39399.1"/>
    <property type="molecule type" value="Genomic_DNA"/>
</dbReference>
<comment type="catalytic activity">
    <reaction evidence="5">
        <text>(6S)-5-formyl-5,6,7,8-tetrahydrofolate + ATP = (6R)-5,10-methenyltetrahydrofolate + ADP + phosphate</text>
        <dbReference type="Rhea" id="RHEA:10488"/>
        <dbReference type="ChEBI" id="CHEBI:30616"/>
        <dbReference type="ChEBI" id="CHEBI:43474"/>
        <dbReference type="ChEBI" id="CHEBI:57455"/>
        <dbReference type="ChEBI" id="CHEBI:57457"/>
        <dbReference type="ChEBI" id="CHEBI:456216"/>
        <dbReference type="EC" id="6.3.3.2"/>
    </reaction>
</comment>
<keyword evidence="5" id="KW-0460">Magnesium</keyword>
<dbReference type="GO" id="GO:0009396">
    <property type="term" value="P:folic acid-containing compound biosynthetic process"/>
    <property type="evidence" value="ECO:0007669"/>
    <property type="project" value="TreeGrafter"/>
</dbReference>
<dbReference type="GO" id="GO:0005524">
    <property type="term" value="F:ATP binding"/>
    <property type="evidence" value="ECO:0007669"/>
    <property type="project" value="UniProtKB-KW"/>
</dbReference>
<accession>A0A378XIG2</accession>
<protein>
    <recommendedName>
        <fullName evidence="5">5-formyltetrahydrofolate cyclo-ligase</fullName>
        <ecNumber evidence="5">6.3.3.2</ecNumber>
    </recommendedName>
</protein>
<dbReference type="Pfam" id="PF01812">
    <property type="entry name" value="5-FTHF_cyc-lig"/>
    <property type="match status" value="1"/>
</dbReference>
<dbReference type="SUPFAM" id="SSF100950">
    <property type="entry name" value="NagB/RpiA/CoA transferase-like"/>
    <property type="match status" value="1"/>
</dbReference>
<evidence type="ECO:0000313" key="7">
    <source>
        <dbReference type="EMBL" id="SUA56011.1"/>
    </source>
</evidence>
<dbReference type="RefSeq" id="WP_083907513.1">
    <property type="nucleotide sequence ID" value="NZ_UGSB01000001.1"/>
</dbReference>
<keyword evidence="7" id="KW-0436">Ligase</keyword>
<gene>
    <name evidence="6" type="ORF">I6G29_09510</name>
    <name evidence="7" type="ORF">NCTC11997_01968</name>
</gene>
<comment type="similarity">
    <text evidence="1 5">Belongs to the 5-formyltetrahydrofolate cyclo-ligase family.</text>
</comment>
<dbReference type="InterPro" id="IPR037171">
    <property type="entry name" value="NagB/RpiA_transferase-like"/>
</dbReference>
<organism evidence="7 8">
    <name type="scientific">Oligella ureolytica</name>
    <dbReference type="NCBI Taxonomy" id="90244"/>
    <lineage>
        <taxon>Bacteria</taxon>
        <taxon>Pseudomonadati</taxon>
        <taxon>Pseudomonadota</taxon>
        <taxon>Betaproteobacteria</taxon>
        <taxon>Burkholderiales</taxon>
        <taxon>Alcaligenaceae</taxon>
        <taxon>Oligella</taxon>
    </lineage>
</organism>
<dbReference type="InterPro" id="IPR002698">
    <property type="entry name" value="FTHF_cligase"/>
</dbReference>
<feature type="binding site" evidence="4">
    <location>
        <position position="84"/>
    </location>
    <ligand>
        <name>substrate</name>
    </ligand>
</feature>
<keyword evidence="5" id="KW-0479">Metal-binding</keyword>
<evidence type="ECO:0000256" key="1">
    <source>
        <dbReference type="ARBA" id="ARBA00010638"/>
    </source>
</evidence>
<proteinExistence type="inferred from homology"/>
<dbReference type="NCBIfam" id="TIGR02727">
    <property type="entry name" value="MTHFS_bact"/>
    <property type="match status" value="1"/>
</dbReference>
<dbReference type="InterPro" id="IPR024185">
    <property type="entry name" value="FTHF_cligase-like_sf"/>
</dbReference>
<dbReference type="PIRSF" id="PIRSF006806">
    <property type="entry name" value="FTHF_cligase"/>
    <property type="match status" value="1"/>
</dbReference>
<evidence type="ECO:0000256" key="2">
    <source>
        <dbReference type="ARBA" id="ARBA00022741"/>
    </source>
</evidence>
<dbReference type="OrthoDB" id="9801938at2"/>
<sequence length="218" mass="24991">MQQNTTKRYQSIRRDLLTKRAQLSPADYQLRSNALNEHFLGWLKSLEYETQQDEDFIAPKLLPARHKIRRQGLVIAAFWPYRHEPDIRPLLEELHAMGHEIVLPKVSQKQAPLEFLYWDPGTPMVEGHYGIFEPNVQEVADRPDIVLLPMLGYGVHGERLGYGGGYYDRTIAQWEAQGHEPLLIGAVWADARLGSDYESLAHDKAIDAIVSDRGISFF</sequence>
<evidence type="ECO:0000256" key="4">
    <source>
        <dbReference type="PIRSR" id="PIRSR006806-1"/>
    </source>
</evidence>
<dbReference type="PANTHER" id="PTHR23407">
    <property type="entry name" value="ATPASE INHIBITOR/5-FORMYLTETRAHYDROFOLATE CYCLO-LIGASE"/>
    <property type="match status" value="1"/>
</dbReference>
<evidence type="ECO:0000256" key="5">
    <source>
        <dbReference type="RuleBase" id="RU361279"/>
    </source>
</evidence>
<evidence type="ECO:0000256" key="3">
    <source>
        <dbReference type="ARBA" id="ARBA00022840"/>
    </source>
</evidence>
<reference evidence="6 9" key="2">
    <citation type="submission" date="2020-12" db="EMBL/GenBank/DDBJ databases">
        <title>FDA dAtabase for Regulatory Grade micrObial Sequences (FDA-ARGOS): Supporting development and validation of Infectious Disease Dx tests.</title>
        <authorList>
            <person name="Sproer C."/>
            <person name="Gronow S."/>
            <person name="Severitt S."/>
            <person name="Schroder I."/>
            <person name="Tallon L."/>
            <person name="Sadzewicz L."/>
            <person name="Zhao X."/>
            <person name="Boylan J."/>
            <person name="Ott S."/>
            <person name="Bowen H."/>
            <person name="Vavikolanu K."/>
            <person name="Mehta A."/>
            <person name="Aluvathingal J."/>
            <person name="Nadendla S."/>
            <person name="Lowell S."/>
            <person name="Myers T."/>
            <person name="Yan Y."/>
            <person name="Sichtig H."/>
        </authorList>
    </citation>
    <scope>NUCLEOTIDE SEQUENCE [LARGE SCALE GENOMIC DNA]</scope>
    <source>
        <strain evidence="6 9">FDAARGOS_872</strain>
    </source>
</reference>
<name>A0A378XIG2_9BURK</name>
<keyword evidence="9" id="KW-1185">Reference proteome</keyword>
<keyword evidence="3 4" id="KW-0067">ATP-binding</keyword>
<dbReference type="Proteomes" id="UP000594903">
    <property type="component" value="Chromosome"/>
</dbReference>
<evidence type="ECO:0000313" key="8">
    <source>
        <dbReference type="Proteomes" id="UP000254603"/>
    </source>
</evidence>
<reference evidence="7 8" key="1">
    <citation type="submission" date="2018-06" db="EMBL/GenBank/DDBJ databases">
        <authorList>
            <consortium name="Pathogen Informatics"/>
            <person name="Doyle S."/>
        </authorList>
    </citation>
    <scope>NUCLEOTIDE SEQUENCE [LARGE SCALE GENOMIC DNA]</scope>
    <source>
        <strain evidence="7 8">NCTC11997</strain>
    </source>
</reference>
<dbReference type="GO" id="GO:0030272">
    <property type="term" value="F:5-formyltetrahydrofolate cyclo-ligase activity"/>
    <property type="evidence" value="ECO:0007669"/>
    <property type="project" value="UniProtKB-EC"/>
</dbReference>
<comment type="cofactor">
    <cofactor evidence="5">
        <name>Mg(2+)</name>
        <dbReference type="ChEBI" id="CHEBI:18420"/>
    </cofactor>
</comment>
<evidence type="ECO:0000313" key="6">
    <source>
        <dbReference type="EMBL" id="QPT39399.1"/>
    </source>
</evidence>
<dbReference type="AlphaFoldDB" id="A0A378XIG2"/>
<dbReference type="GO" id="GO:0035999">
    <property type="term" value="P:tetrahydrofolate interconversion"/>
    <property type="evidence" value="ECO:0007669"/>
    <property type="project" value="TreeGrafter"/>
</dbReference>
<dbReference type="Proteomes" id="UP000254603">
    <property type="component" value="Unassembled WGS sequence"/>
</dbReference>
<dbReference type="GO" id="GO:0046872">
    <property type="term" value="F:metal ion binding"/>
    <property type="evidence" value="ECO:0007669"/>
    <property type="project" value="UniProtKB-KW"/>
</dbReference>
<dbReference type="Gene3D" id="3.40.50.10420">
    <property type="entry name" value="NagB/RpiA/CoA transferase-like"/>
    <property type="match status" value="1"/>
</dbReference>
<dbReference type="PANTHER" id="PTHR23407:SF1">
    <property type="entry name" value="5-FORMYLTETRAHYDROFOLATE CYCLO-LIGASE"/>
    <property type="match status" value="1"/>
</dbReference>
<evidence type="ECO:0000313" key="9">
    <source>
        <dbReference type="Proteomes" id="UP000594903"/>
    </source>
</evidence>
<dbReference type="STRING" id="1122619.GCA_000373745_01847"/>
<dbReference type="EC" id="6.3.3.2" evidence="5"/>
<keyword evidence="2 4" id="KW-0547">Nucleotide-binding</keyword>
<feature type="binding site" evidence="4">
    <location>
        <begin position="159"/>
        <end position="167"/>
    </location>
    <ligand>
        <name>ATP</name>
        <dbReference type="ChEBI" id="CHEBI:30616"/>
    </ligand>
</feature>
<dbReference type="EMBL" id="UGSB01000001">
    <property type="protein sequence ID" value="SUA56011.1"/>
    <property type="molecule type" value="Genomic_DNA"/>
</dbReference>